<feature type="transmembrane region" description="Helical" evidence="9">
    <location>
        <begin position="249"/>
        <end position="267"/>
    </location>
</feature>
<feature type="compositionally biased region" description="Acidic residues" evidence="8">
    <location>
        <begin position="293"/>
        <end position="302"/>
    </location>
</feature>
<comment type="subcellular location">
    <subcellularLocation>
        <location evidence="2">Membrane</location>
    </subcellularLocation>
    <subcellularLocation>
        <location evidence="1">Mitochondrion</location>
    </subcellularLocation>
</comment>
<dbReference type="OMA" id="PQDQHDI"/>
<dbReference type="KEGG" id="kla:KLLA0_C04664g"/>
<evidence type="ECO:0000313" key="10">
    <source>
        <dbReference type="EMBL" id="CAH01258.1"/>
    </source>
</evidence>
<keyword evidence="5" id="KW-0175">Coiled coil</keyword>
<name>Q6CUI2_KLULA</name>
<evidence type="ECO:0000256" key="7">
    <source>
        <dbReference type="ARBA" id="ARBA00023136"/>
    </source>
</evidence>
<dbReference type="PaxDb" id="284590-Q6CUI2"/>
<evidence type="ECO:0000256" key="3">
    <source>
        <dbReference type="ARBA" id="ARBA00022692"/>
    </source>
</evidence>
<sequence length="316" mass="36450">MPLSIAEHLNRIHYKIETKPSVARSHCPQYPSMFSIFPRRFLPRLVHNYRPLCKYSVLQQPLLPDDFMNKLPEKLISRGNGLKPTTAANQLDTLYLHNKLVQNGFTSEQGNVIIDLLLDTLDQDFFRTYNDKFLRKMELENQSHLFNAAETELKYAVQNSREQSLNERTLELMQLDRDLNSFNDQLNELIINLLTKDSKVEFNDRKIENTLLHRDINLRLKDCNNKIGTKINGHIKSEIENLRWQTTRSGLLAVLILVFFIMSGVSISKRINTENGKPVEVILHTVDPEESDLESLLSDDEQGNVRSGKNNNASSC</sequence>
<dbReference type="GO" id="GO:0005739">
    <property type="term" value="C:mitochondrion"/>
    <property type="evidence" value="ECO:0007669"/>
    <property type="project" value="UniProtKB-SubCell"/>
</dbReference>
<evidence type="ECO:0000256" key="4">
    <source>
        <dbReference type="ARBA" id="ARBA00022989"/>
    </source>
</evidence>
<dbReference type="Pfam" id="PF07798">
    <property type="entry name" value="CCDC90-like"/>
    <property type="match status" value="1"/>
</dbReference>
<dbReference type="PANTHER" id="PTHR14360">
    <property type="entry name" value="PROTEIN FMP32, MITOCHONDRIAL"/>
    <property type="match status" value="1"/>
</dbReference>
<dbReference type="InterPro" id="IPR024461">
    <property type="entry name" value="CCDC90-like"/>
</dbReference>
<feature type="region of interest" description="Disordered" evidence="8">
    <location>
        <begin position="293"/>
        <end position="316"/>
    </location>
</feature>
<keyword evidence="4 9" id="KW-1133">Transmembrane helix</keyword>
<evidence type="ECO:0000256" key="1">
    <source>
        <dbReference type="ARBA" id="ARBA00004173"/>
    </source>
</evidence>
<dbReference type="InParanoid" id="Q6CUI2"/>
<evidence type="ECO:0000313" key="11">
    <source>
        <dbReference type="Proteomes" id="UP000000598"/>
    </source>
</evidence>
<dbReference type="eggNOG" id="ENOG502RBZK">
    <property type="taxonomic scope" value="Eukaryota"/>
</dbReference>
<keyword evidence="11" id="KW-1185">Reference proteome</keyword>
<keyword evidence="3 9" id="KW-0812">Transmembrane</keyword>
<organism evidence="10 11">
    <name type="scientific">Kluyveromyces lactis (strain ATCC 8585 / CBS 2359 / DSM 70799 / NBRC 1267 / NRRL Y-1140 / WM37)</name>
    <name type="common">Yeast</name>
    <name type="synonym">Candida sphaerica</name>
    <dbReference type="NCBI Taxonomy" id="284590"/>
    <lineage>
        <taxon>Eukaryota</taxon>
        <taxon>Fungi</taxon>
        <taxon>Dikarya</taxon>
        <taxon>Ascomycota</taxon>
        <taxon>Saccharomycotina</taxon>
        <taxon>Saccharomycetes</taxon>
        <taxon>Saccharomycetales</taxon>
        <taxon>Saccharomycetaceae</taxon>
        <taxon>Kluyveromyces</taxon>
    </lineage>
</organism>
<gene>
    <name evidence="10" type="ORF">KLLA0_C04664g</name>
</gene>
<dbReference type="GO" id="GO:0016020">
    <property type="term" value="C:membrane"/>
    <property type="evidence" value="ECO:0007669"/>
    <property type="project" value="UniProtKB-SubCell"/>
</dbReference>
<evidence type="ECO:0000256" key="2">
    <source>
        <dbReference type="ARBA" id="ARBA00004370"/>
    </source>
</evidence>
<feature type="compositionally biased region" description="Polar residues" evidence="8">
    <location>
        <begin position="304"/>
        <end position="316"/>
    </location>
</feature>
<keyword evidence="6" id="KW-0496">Mitochondrion</keyword>
<dbReference type="FunCoup" id="Q6CUI2">
    <property type="interactions" value="2"/>
</dbReference>
<dbReference type="Proteomes" id="UP000000598">
    <property type="component" value="Chromosome C"/>
</dbReference>
<reference evidence="10 11" key="1">
    <citation type="journal article" date="2004" name="Nature">
        <title>Genome evolution in yeasts.</title>
        <authorList>
            <consortium name="Genolevures"/>
            <person name="Dujon B."/>
            <person name="Sherman D."/>
            <person name="Fischer G."/>
            <person name="Durrens P."/>
            <person name="Casaregola S."/>
            <person name="Lafontaine I."/>
            <person name="de Montigny J."/>
            <person name="Marck C."/>
            <person name="Neuveglise C."/>
            <person name="Talla E."/>
            <person name="Goffard N."/>
            <person name="Frangeul L."/>
            <person name="Aigle M."/>
            <person name="Anthouard V."/>
            <person name="Babour A."/>
            <person name="Barbe V."/>
            <person name="Barnay S."/>
            <person name="Blanchin S."/>
            <person name="Beckerich J.M."/>
            <person name="Beyne E."/>
            <person name="Bleykasten C."/>
            <person name="Boisrame A."/>
            <person name="Boyer J."/>
            <person name="Cattolico L."/>
            <person name="Confanioleri F."/>
            <person name="de Daruvar A."/>
            <person name="Despons L."/>
            <person name="Fabre E."/>
            <person name="Fairhead C."/>
            <person name="Ferry-Dumazet H."/>
            <person name="Groppi A."/>
            <person name="Hantraye F."/>
            <person name="Hennequin C."/>
            <person name="Jauniaux N."/>
            <person name="Joyet P."/>
            <person name="Kachouri R."/>
            <person name="Kerrest A."/>
            <person name="Koszul R."/>
            <person name="Lemaire M."/>
            <person name="Lesur I."/>
            <person name="Ma L."/>
            <person name="Muller H."/>
            <person name="Nicaud J.M."/>
            <person name="Nikolski M."/>
            <person name="Oztas S."/>
            <person name="Ozier-Kalogeropoulos O."/>
            <person name="Pellenz S."/>
            <person name="Potier S."/>
            <person name="Richard G.F."/>
            <person name="Straub M.L."/>
            <person name="Suleau A."/>
            <person name="Swennene D."/>
            <person name="Tekaia F."/>
            <person name="Wesolowski-Louvel M."/>
            <person name="Westhof E."/>
            <person name="Wirth B."/>
            <person name="Zeniou-Meyer M."/>
            <person name="Zivanovic I."/>
            <person name="Bolotin-Fukuhara M."/>
            <person name="Thierry A."/>
            <person name="Bouchier C."/>
            <person name="Caudron B."/>
            <person name="Scarpelli C."/>
            <person name="Gaillardin C."/>
            <person name="Weissenbach J."/>
            <person name="Wincker P."/>
            <person name="Souciet J.L."/>
        </authorList>
    </citation>
    <scope>NUCLEOTIDE SEQUENCE [LARGE SCALE GENOMIC DNA]</scope>
    <source>
        <strain evidence="11">ATCC 8585 / CBS 2359 / DSM 70799 / NBRC 1267 / NRRL Y-1140 / WM37</strain>
    </source>
</reference>
<protein>
    <submittedName>
        <fullName evidence="10">KLLA0C04664p</fullName>
    </submittedName>
</protein>
<dbReference type="EMBL" id="CR382123">
    <property type="protein sequence ID" value="CAH01258.1"/>
    <property type="molecule type" value="Genomic_DNA"/>
</dbReference>
<proteinExistence type="predicted"/>
<evidence type="ECO:0000256" key="8">
    <source>
        <dbReference type="SAM" id="MobiDB-lite"/>
    </source>
</evidence>
<evidence type="ECO:0000256" key="5">
    <source>
        <dbReference type="ARBA" id="ARBA00023054"/>
    </source>
</evidence>
<evidence type="ECO:0000256" key="9">
    <source>
        <dbReference type="SAM" id="Phobius"/>
    </source>
</evidence>
<keyword evidence="7 9" id="KW-0472">Membrane</keyword>
<accession>Q6CUI2</accession>
<dbReference type="AlphaFoldDB" id="Q6CUI2"/>
<evidence type="ECO:0000256" key="6">
    <source>
        <dbReference type="ARBA" id="ARBA00023128"/>
    </source>
</evidence>
<dbReference type="HOGENOM" id="CLU_880185_0_0_1"/>
<dbReference type="PANTHER" id="PTHR14360:SF12">
    <property type="entry name" value="MOZ PROTEIN REPRESENTS A CHROMATIN-ASSOCIATED ACETYLTRANSFERASE"/>
    <property type="match status" value="1"/>
</dbReference>
<dbReference type="STRING" id="284590.Q6CUI2"/>